<name>A0A0J8GT12_9ALTE</name>
<keyword evidence="3" id="KW-1185">Reference proteome</keyword>
<dbReference type="AlphaFoldDB" id="A0A0J8GT12"/>
<gene>
    <name evidence="2" type="ORF">XM47_14115</name>
</gene>
<comment type="caution">
    <text evidence="2">The sequence shown here is derived from an EMBL/GenBank/DDBJ whole genome shotgun (WGS) entry which is preliminary data.</text>
</comment>
<dbReference type="Proteomes" id="UP000037600">
    <property type="component" value="Unassembled WGS sequence"/>
</dbReference>
<sequence>MEYSHFAHGTALSTERTFPSKFNDVIKKLNIDLNANAALAKTMTLDQFIKAVRTRGGWDYKNHPDLVKHGLSQSLMEEFGNVHFGYVAAARGLSLAQTLLGGGIYQSFVQGGGYPKELDINALSLSNSEARLATEFGYSWGDNEGDAYKVMTGWEAYNASN</sequence>
<accession>A0A0J8GT12</accession>
<dbReference type="STRING" id="1513271.XM47_14115"/>
<dbReference type="EMBL" id="LAZL01000024">
    <property type="protein sequence ID" value="KMT64429.1"/>
    <property type="molecule type" value="Genomic_DNA"/>
</dbReference>
<proteinExistence type="predicted"/>
<feature type="domain" description="Bacterial toxin 44" evidence="1">
    <location>
        <begin position="68"/>
        <end position="158"/>
    </location>
</feature>
<dbReference type="InterPro" id="IPR028946">
    <property type="entry name" value="Ntox44"/>
</dbReference>
<protein>
    <recommendedName>
        <fullName evidence="1">Bacterial toxin 44 domain-containing protein</fullName>
    </recommendedName>
</protein>
<reference evidence="2 3" key="1">
    <citation type="submission" date="2015-04" db="EMBL/GenBank/DDBJ databases">
        <title>Draft Genome Sequence of the Novel Agar-Digesting Marine Bacterium Q1.</title>
        <authorList>
            <person name="Li Y."/>
            <person name="Li D."/>
            <person name="Chen G."/>
            <person name="Du Z."/>
        </authorList>
    </citation>
    <scope>NUCLEOTIDE SEQUENCE [LARGE SCALE GENOMIC DNA]</scope>
    <source>
        <strain evidence="2 3">Q1</strain>
    </source>
</reference>
<organism evidence="2 3">
    <name type="scientific">Catenovulum maritimum</name>
    <dbReference type="NCBI Taxonomy" id="1513271"/>
    <lineage>
        <taxon>Bacteria</taxon>
        <taxon>Pseudomonadati</taxon>
        <taxon>Pseudomonadota</taxon>
        <taxon>Gammaproteobacteria</taxon>
        <taxon>Alteromonadales</taxon>
        <taxon>Alteromonadaceae</taxon>
        <taxon>Catenovulum</taxon>
    </lineage>
</organism>
<dbReference type="OrthoDB" id="9816400at2"/>
<dbReference type="RefSeq" id="WP_048693808.1">
    <property type="nucleotide sequence ID" value="NZ_KQ130497.1"/>
</dbReference>
<dbReference type="Pfam" id="PF15607">
    <property type="entry name" value="Ntox44"/>
    <property type="match status" value="1"/>
</dbReference>
<evidence type="ECO:0000313" key="2">
    <source>
        <dbReference type="EMBL" id="KMT64429.1"/>
    </source>
</evidence>
<evidence type="ECO:0000313" key="3">
    <source>
        <dbReference type="Proteomes" id="UP000037600"/>
    </source>
</evidence>
<evidence type="ECO:0000259" key="1">
    <source>
        <dbReference type="Pfam" id="PF15607"/>
    </source>
</evidence>